<evidence type="ECO:0008006" key="4">
    <source>
        <dbReference type="Google" id="ProtNLM"/>
    </source>
</evidence>
<proteinExistence type="predicted"/>
<dbReference type="PANTHER" id="PTHR39419">
    <property type="entry name" value="SLL0814 PROTEIN"/>
    <property type="match status" value="1"/>
</dbReference>
<dbReference type="KEGG" id="btre:F542_20740"/>
<keyword evidence="1" id="KW-0812">Transmembrane</keyword>
<dbReference type="InterPro" id="IPR007354">
    <property type="entry name" value="CruF-like"/>
</dbReference>
<protein>
    <recommendedName>
        <fullName evidence="4">Carotenoid biosynthesis protein</fullName>
    </recommendedName>
</protein>
<feature type="transmembrane region" description="Helical" evidence="1">
    <location>
        <begin position="82"/>
        <end position="102"/>
    </location>
</feature>
<dbReference type="EMBL" id="CP006954">
    <property type="protein sequence ID" value="AHG82783.1"/>
    <property type="molecule type" value="Genomic_DNA"/>
</dbReference>
<feature type="transmembrane region" description="Helical" evidence="1">
    <location>
        <begin position="229"/>
        <end position="248"/>
    </location>
</feature>
<dbReference type="Proteomes" id="UP000019091">
    <property type="component" value="Chromosome"/>
</dbReference>
<dbReference type="AlphaFoldDB" id="A0A4V7ICL1"/>
<evidence type="ECO:0000313" key="2">
    <source>
        <dbReference type="EMBL" id="AHG82783.1"/>
    </source>
</evidence>
<gene>
    <name evidence="2" type="ORF">F542_20740</name>
</gene>
<feature type="transmembrane region" description="Helical" evidence="1">
    <location>
        <begin position="44"/>
        <end position="62"/>
    </location>
</feature>
<accession>A0A4V7ICL1</accession>
<dbReference type="PANTHER" id="PTHR39419:SF1">
    <property type="entry name" value="SLL0814 PROTEIN"/>
    <property type="match status" value="1"/>
</dbReference>
<evidence type="ECO:0000313" key="3">
    <source>
        <dbReference type="Proteomes" id="UP000019091"/>
    </source>
</evidence>
<organism evidence="2 3">
    <name type="scientific">Bibersteinia trehalosi USDA-ARS-USMARC-188</name>
    <dbReference type="NCBI Taxonomy" id="1263829"/>
    <lineage>
        <taxon>Bacteria</taxon>
        <taxon>Pseudomonadati</taxon>
        <taxon>Pseudomonadota</taxon>
        <taxon>Gammaproteobacteria</taxon>
        <taxon>Pasteurellales</taxon>
        <taxon>Pasteurellaceae</taxon>
        <taxon>Bibersteinia</taxon>
    </lineage>
</organism>
<feature type="transmembrane region" description="Helical" evidence="1">
    <location>
        <begin position="164"/>
        <end position="183"/>
    </location>
</feature>
<keyword evidence="1" id="KW-0472">Membrane</keyword>
<evidence type="ECO:0000256" key="1">
    <source>
        <dbReference type="SAM" id="Phobius"/>
    </source>
</evidence>
<sequence>MFVLTAYLYFAPEMQAPLGPLFAMMIAVFAFWHGFERFGVKNMLIFFFITWIISHFFESLSISTGFPFGYYHYEKLPGPRIANVPLMIMPAYFAMGYTSYILGQVLTGQYGKKLQGIQMIITPLIATFIMVMWDLVMDPLAATINQSWIWKENGAYFGVPLSNFAGWFFVVYLFMQLFSLYLAKCDNELKTYNKAFWLEAVAVYGIKGLSFIIPAFVLETHTEINGSMALVTVFTMMFVTLLCAIHILTMPHRLND</sequence>
<feature type="transmembrane region" description="Helical" evidence="1">
    <location>
        <begin position="14"/>
        <end position="32"/>
    </location>
</feature>
<reference evidence="2 3" key="1">
    <citation type="journal article" date="2014" name="Genome Announc.">
        <title>Complete Closed Genome Sequences of Three Bibersteinia trehalosi Nasopharyngeal Isolates from Cattle with Shipping Fever.</title>
        <authorList>
            <person name="Harhay G.P."/>
            <person name="McVey D.S."/>
            <person name="Koren S."/>
            <person name="Phillippy A.M."/>
            <person name="Bono J."/>
            <person name="Harhay D.M."/>
            <person name="Clawson M.L."/>
            <person name="Heaton M.P."/>
            <person name="Chitko-McKown C.G."/>
            <person name="Korlach J."/>
            <person name="Smith T.P."/>
        </authorList>
    </citation>
    <scope>NUCLEOTIDE SEQUENCE [LARGE SCALE GENOMIC DNA]</scope>
    <source>
        <strain evidence="2 3">USDA-ARS-USMARC-188</strain>
    </source>
</reference>
<keyword evidence="1" id="KW-1133">Transmembrane helix</keyword>
<feature type="transmembrane region" description="Helical" evidence="1">
    <location>
        <begin position="114"/>
        <end position="133"/>
    </location>
</feature>
<feature type="transmembrane region" description="Helical" evidence="1">
    <location>
        <begin position="195"/>
        <end position="217"/>
    </location>
</feature>
<dbReference type="Pfam" id="PF04240">
    <property type="entry name" value="Caroten_synth"/>
    <property type="match status" value="1"/>
</dbReference>
<name>A0A4V7ICL1_BIBTR</name>